<dbReference type="AlphaFoldDB" id="A0A6J7EFP1"/>
<feature type="region of interest" description="Disordered" evidence="2">
    <location>
        <begin position="34"/>
        <end position="93"/>
    </location>
</feature>
<protein>
    <submittedName>
        <fullName evidence="4">Unannotated protein</fullName>
    </submittedName>
</protein>
<name>A0A6J7EFP1_9ZZZZ</name>
<dbReference type="EMBL" id="CAFBLP010000029">
    <property type="protein sequence ID" value="CAB4879279.1"/>
    <property type="molecule type" value="Genomic_DNA"/>
</dbReference>
<feature type="domain" description="Xaa-Pro dipeptidyl-peptidase C-terminal" evidence="3">
    <location>
        <begin position="375"/>
        <end position="578"/>
    </location>
</feature>
<keyword evidence="1" id="KW-0378">Hydrolase</keyword>
<gene>
    <name evidence="4" type="ORF">UFOPK3376_01344</name>
</gene>
<evidence type="ECO:0000259" key="3">
    <source>
        <dbReference type="SMART" id="SM00939"/>
    </source>
</evidence>
<dbReference type="GO" id="GO:0016788">
    <property type="term" value="F:hydrolase activity, acting on ester bonds"/>
    <property type="evidence" value="ECO:0007669"/>
    <property type="project" value="UniProtKB-ARBA"/>
</dbReference>
<dbReference type="GO" id="GO:0008239">
    <property type="term" value="F:dipeptidyl-peptidase activity"/>
    <property type="evidence" value="ECO:0007669"/>
    <property type="project" value="InterPro"/>
</dbReference>
<dbReference type="InterPro" id="IPR029058">
    <property type="entry name" value="AB_hydrolase_fold"/>
</dbReference>
<dbReference type="Pfam" id="PF02129">
    <property type="entry name" value="Peptidase_S15"/>
    <property type="match status" value="1"/>
</dbReference>
<dbReference type="InterPro" id="IPR000383">
    <property type="entry name" value="Xaa-Pro-like_dom"/>
</dbReference>
<dbReference type="PANTHER" id="PTHR22946">
    <property type="entry name" value="DIENELACTONE HYDROLASE DOMAIN-CONTAINING PROTEIN-RELATED"/>
    <property type="match status" value="1"/>
</dbReference>
<sequence length="583" mass="58491">MASTGTTSGTGAGTGSRIAVALLAVAAFVPTACSSSGSSTSASTSASTSGNAAGTTAGTAPSASTSPTESSTAGTAAQRPGCTRPAADPVSAQPVAGVTSDFDIPSFDGTIIRAHWFPLPSAAADTPAPTILMGPGWGSGGDTNVDAAGLLGALSIGTLRTAGYNVLTWDPRGFGVSSGTVTIDSADHEGLDVGRLLDWVAAQPQAALDNSGDPRVGMVGASYGGGIQLVTAAIDCRVDAIVPIIAWHSLITSLFKSDTAKTGWAGVLTLASAGRKLDPTIDRTNAASKATGVIDPADKAWFADRGPGDLVGKITAPTLLIQGTVDTLFTLDEAVTNYRILHDAGVPVSMLWFCGGHGICLTKQGDASRTAKAAIAWLNRYVKDDATVSTGPRFEFIDQDGAGYTAPDYPVAAGAAVTAEGSGTLSLVADGGAGPVTSTSTGSILDAIVPPITPARATNAVNVSIVAPATTAIIVGAPELTITYSGTTPDGQRPTRVFAQLVDDATGIVLGNQITPIAVTLDGQPHTVTVPLEMVAFTFRPDTSLTLQIVATTVAYAQPRLGGSVTLTSVSVKLPTATGVTPM</sequence>
<dbReference type="InterPro" id="IPR050261">
    <property type="entry name" value="FrsA_esterase"/>
</dbReference>
<evidence type="ECO:0000256" key="1">
    <source>
        <dbReference type="ARBA" id="ARBA00022801"/>
    </source>
</evidence>
<dbReference type="Gene3D" id="3.40.50.1820">
    <property type="entry name" value="alpha/beta hydrolase"/>
    <property type="match status" value="2"/>
</dbReference>
<evidence type="ECO:0000256" key="2">
    <source>
        <dbReference type="SAM" id="MobiDB-lite"/>
    </source>
</evidence>
<feature type="compositionally biased region" description="Low complexity" evidence="2">
    <location>
        <begin position="34"/>
        <end position="77"/>
    </location>
</feature>
<dbReference type="InterPro" id="IPR013736">
    <property type="entry name" value="Xaa-Pro_dipept_C"/>
</dbReference>
<proteinExistence type="predicted"/>
<dbReference type="SMART" id="SM00939">
    <property type="entry name" value="PepX_C"/>
    <property type="match status" value="1"/>
</dbReference>
<reference evidence="4" key="1">
    <citation type="submission" date="2020-05" db="EMBL/GenBank/DDBJ databases">
        <authorList>
            <person name="Chiriac C."/>
            <person name="Salcher M."/>
            <person name="Ghai R."/>
            <person name="Kavagutti S V."/>
        </authorList>
    </citation>
    <scope>NUCLEOTIDE SEQUENCE</scope>
</reference>
<accession>A0A6J7EFP1</accession>
<evidence type="ECO:0000313" key="4">
    <source>
        <dbReference type="EMBL" id="CAB4879279.1"/>
    </source>
</evidence>
<organism evidence="4">
    <name type="scientific">freshwater metagenome</name>
    <dbReference type="NCBI Taxonomy" id="449393"/>
    <lineage>
        <taxon>unclassified sequences</taxon>
        <taxon>metagenomes</taxon>
        <taxon>ecological metagenomes</taxon>
    </lineage>
</organism>
<dbReference type="SUPFAM" id="SSF53474">
    <property type="entry name" value="alpha/beta-Hydrolases"/>
    <property type="match status" value="1"/>
</dbReference>
<dbReference type="PANTHER" id="PTHR22946:SF9">
    <property type="entry name" value="POLYKETIDE TRANSFERASE AF380"/>
    <property type="match status" value="1"/>
</dbReference>